<accession>A0ABD0MA28</accession>
<dbReference type="EMBL" id="JACVVK020000001">
    <property type="protein sequence ID" value="KAK7508748.1"/>
    <property type="molecule type" value="Genomic_DNA"/>
</dbReference>
<evidence type="ECO:0000256" key="1">
    <source>
        <dbReference type="SAM" id="MobiDB-lite"/>
    </source>
</evidence>
<gene>
    <name evidence="2" type="ORF">BaRGS_00000314</name>
</gene>
<keyword evidence="3" id="KW-1185">Reference proteome</keyword>
<dbReference type="Proteomes" id="UP001519460">
    <property type="component" value="Unassembled WGS sequence"/>
</dbReference>
<evidence type="ECO:0000313" key="3">
    <source>
        <dbReference type="Proteomes" id="UP001519460"/>
    </source>
</evidence>
<reference evidence="2 3" key="1">
    <citation type="journal article" date="2023" name="Sci. Data">
        <title>Genome assembly of the Korean intertidal mud-creeper Batillaria attramentaria.</title>
        <authorList>
            <person name="Patra A.K."/>
            <person name="Ho P.T."/>
            <person name="Jun S."/>
            <person name="Lee S.J."/>
            <person name="Kim Y."/>
            <person name="Won Y.J."/>
        </authorList>
    </citation>
    <scope>NUCLEOTIDE SEQUENCE [LARGE SCALE GENOMIC DNA]</scope>
    <source>
        <strain evidence="2">Wonlab-2016</strain>
    </source>
</reference>
<name>A0ABD0MA28_9CAEN</name>
<feature type="region of interest" description="Disordered" evidence="1">
    <location>
        <begin position="30"/>
        <end position="78"/>
    </location>
</feature>
<sequence>MMDMKSTTLGIGVGHNYSFTFVPRPPEVDPPLLPQAIYNFPPITGSRNDNEPSRSHQSSSTFPDFETFPRRRFKRQAG</sequence>
<protein>
    <submittedName>
        <fullName evidence="2">Uncharacterized protein</fullName>
    </submittedName>
</protein>
<organism evidence="2 3">
    <name type="scientific">Batillaria attramentaria</name>
    <dbReference type="NCBI Taxonomy" id="370345"/>
    <lineage>
        <taxon>Eukaryota</taxon>
        <taxon>Metazoa</taxon>
        <taxon>Spiralia</taxon>
        <taxon>Lophotrochozoa</taxon>
        <taxon>Mollusca</taxon>
        <taxon>Gastropoda</taxon>
        <taxon>Caenogastropoda</taxon>
        <taxon>Sorbeoconcha</taxon>
        <taxon>Cerithioidea</taxon>
        <taxon>Batillariidae</taxon>
        <taxon>Batillaria</taxon>
    </lineage>
</organism>
<comment type="caution">
    <text evidence="2">The sequence shown here is derived from an EMBL/GenBank/DDBJ whole genome shotgun (WGS) entry which is preliminary data.</text>
</comment>
<evidence type="ECO:0000313" key="2">
    <source>
        <dbReference type="EMBL" id="KAK7508748.1"/>
    </source>
</evidence>
<dbReference type="AlphaFoldDB" id="A0ABD0MA28"/>
<proteinExistence type="predicted"/>